<dbReference type="Proteomes" id="UP000008022">
    <property type="component" value="Unassembled WGS sequence"/>
</dbReference>
<organism evidence="1 2">
    <name type="scientific">Oryza rufipogon</name>
    <name type="common">Brownbeard rice</name>
    <name type="synonym">Asian wild rice</name>
    <dbReference type="NCBI Taxonomy" id="4529"/>
    <lineage>
        <taxon>Eukaryota</taxon>
        <taxon>Viridiplantae</taxon>
        <taxon>Streptophyta</taxon>
        <taxon>Embryophyta</taxon>
        <taxon>Tracheophyta</taxon>
        <taxon>Spermatophyta</taxon>
        <taxon>Magnoliopsida</taxon>
        <taxon>Liliopsida</taxon>
        <taxon>Poales</taxon>
        <taxon>Poaceae</taxon>
        <taxon>BOP clade</taxon>
        <taxon>Oryzoideae</taxon>
        <taxon>Oryzeae</taxon>
        <taxon>Oryzinae</taxon>
        <taxon>Oryza</taxon>
    </lineage>
</organism>
<evidence type="ECO:0000313" key="2">
    <source>
        <dbReference type="Proteomes" id="UP000008022"/>
    </source>
</evidence>
<dbReference type="AlphaFoldDB" id="A0A0E0PYZ0"/>
<accession>A0A0E0PYZ0</accession>
<protein>
    <submittedName>
        <fullName evidence="1">Uncharacterized protein</fullName>
    </submittedName>
</protein>
<reference evidence="1" key="2">
    <citation type="submission" date="2015-06" db="UniProtKB">
        <authorList>
            <consortium name="EnsemblPlants"/>
        </authorList>
    </citation>
    <scope>IDENTIFICATION</scope>
</reference>
<proteinExistence type="predicted"/>
<dbReference type="HOGENOM" id="CLU_2389994_0_0_1"/>
<name>A0A0E0PYZ0_ORYRU</name>
<sequence length="94" mass="10439">MRQRRSRLGSFPSGGAPMEGWELVPLTQMVSPSPSPWAFHEEGGFAGVWTTQQRMPFKVQTRHLAREIGHTSRVGQPEVQILTNVGPPSVSKFP</sequence>
<dbReference type="EnsemblPlants" id="ORUFI06G18980.3">
    <property type="protein sequence ID" value="ORUFI06G18980.3"/>
    <property type="gene ID" value="ORUFI06G18980"/>
</dbReference>
<keyword evidence="2" id="KW-1185">Reference proteome</keyword>
<reference evidence="2" key="1">
    <citation type="submission" date="2013-06" db="EMBL/GenBank/DDBJ databases">
        <authorList>
            <person name="Zhao Q."/>
        </authorList>
    </citation>
    <scope>NUCLEOTIDE SEQUENCE</scope>
    <source>
        <strain evidence="2">cv. W1943</strain>
    </source>
</reference>
<evidence type="ECO:0000313" key="1">
    <source>
        <dbReference type="EnsemblPlants" id="ORUFI06G18980.3"/>
    </source>
</evidence>
<dbReference type="Gramene" id="ORUFI06G18980.3">
    <property type="protein sequence ID" value="ORUFI06G18980.3"/>
    <property type="gene ID" value="ORUFI06G18980"/>
</dbReference>